<keyword evidence="2 5" id="KW-0812">Transmembrane</keyword>
<evidence type="ECO:0000313" key="7">
    <source>
        <dbReference type="Proteomes" id="UP001479933"/>
    </source>
</evidence>
<evidence type="ECO:0000256" key="5">
    <source>
        <dbReference type="SAM" id="Phobius"/>
    </source>
</evidence>
<proteinExistence type="predicted"/>
<evidence type="ECO:0000256" key="2">
    <source>
        <dbReference type="ARBA" id="ARBA00022692"/>
    </source>
</evidence>
<dbReference type="Proteomes" id="UP001479933">
    <property type="component" value="Chromosome"/>
</dbReference>
<protein>
    <submittedName>
        <fullName evidence="6">DoxX family protein</fullName>
    </submittedName>
</protein>
<gene>
    <name evidence="6" type="ORF">RVF87_14055</name>
</gene>
<comment type="subcellular location">
    <subcellularLocation>
        <location evidence="1">Membrane</location>
        <topology evidence="1">Multi-pass membrane protein</topology>
    </subcellularLocation>
</comment>
<dbReference type="Pfam" id="PF13564">
    <property type="entry name" value="DoxX_2"/>
    <property type="match status" value="1"/>
</dbReference>
<keyword evidence="7" id="KW-1185">Reference proteome</keyword>
<evidence type="ECO:0000256" key="4">
    <source>
        <dbReference type="ARBA" id="ARBA00023136"/>
    </source>
</evidence>
<feature type="transmembrane region" description="Helical" evidence="5">
    <location>
        <begin position="98"/>
        <end position="117"/>
    </location>
</feature>
<keyword evidence="4 5" id="KW-0472">Membrane</keyword>
<dbReference type="RefSeq" id="WP_066162000.1">
    <property type="nucleotide sequence ID" value="NZ_CP136137.1"/>
</dbReference>
<reference evidence="6 7" key="1">
    <citation type="journal article" date="2023" name="Virus Evol.">
        <title>Computational host range prediction-The good, the bad, and the ugly.</title>
        <authorList>
            <person name="Howell A.A."/>
            <person name="Versoza C.J."/>
            <person name="Pfeifer S.P."/>
        </authorList>
    </citation>
    <scope>NUCLEOTIDE SEQUENCE [LARGE SCALE GENOMIC DNA]</scope>
    <source>
        <strain evidence="6 7">1610/1b</strain>
    </source>
</reference>
<dbReference type="EMBL" id="CP136137">
    <property type="protein sequence ID" value="WYY06193.1"/>
    <property type="molecule type" value="Genomic_DNA"/>
</dbReference>
<evidence type="ECO:0000313" key="6">
    <source>
        <dbReference type="EMBL" id="WYY06193.1"/>
    </source>
</evidence>
<accession>A0ABZ2TXJ7</accession>
<keyword evidence="3 5" id="KW-1133">Transmembrane helix</keyword>
<feature type="transmembrane region" description="Helical" evidence="5">
    <location>
        <begin position="71"/>
        <end position="91"/>
    </location>
</feature>
<sequence length="130" mass="13886">MRAPTSLRDPLVYQLAATGQAADAVACIGPIPYIARCLDDVGFPAEHRWVFPVVKAASATGLAAAPRFPQLARFTAVMLTLYFSLAVGMHLRARDLRLNFVAASSLLLVYAALAATGPPTITPRPQLPRT</sequence>
<dbReference type="InterPro" id="IPR032808">
    <property type="entry name" value="DoxX"/>
</dbReference>
<organism evidence="6 7">
    <name type="scientific">Gordonia hydrophobica</name>
    <dbReference type="NCBI Taxonomy" id="40516"/>
    <lineage>
        <taxon>Bacteria</taxon>
        <taxon>Bacillati</taxon>
        <taxon>Actinomycetota</taxon>
        <taxon>Actinomycetes</taxon>
        <taxon>Mycobacteriales</taxon>
        <taxon>Gordoniaceae</taxon>
        <taxon>Gordonia</taxon>
    </lineage>
</organism>
<evidence type="ECO:0000256" key="1">
    <source>
        <dbReference type="ARBA" id="ARBA00004141"/>
    </source>
</evidence>
<evidence type="ECO:0000256" key="3">
    <source>
        <dbReference type="ARBA" id="ARBA00022989"/>
    </source>
</evidence>
<name>A0ABZ2TXJ7_9ACTN</name>